<dbReference type="GO" id="GO:0031405">
    <property type="term" value="F:lipoic acid binding"/>
    <property type="evidence" value="ECO:0007669"/>
    <property type="project" value="TreeGrafter"/>
</dbReference>
<dbReference type="PANTHER" id="PTHR43178">
    <property type="entry name" value="DIHYDROLIPOAMIDE ACETYLTRANSFERASE COMPONENT OF PYRUVATE DEHYDROGENASE COMPLEX"/>
    <property type="match status" value="1"/>
</dbReference>
<reference evidence="5" key="1">
    <citation type="journal article" date="2014" name="Front. Microbiol.">
        <title>High frequency of phylogenetically diverse reductive dehalogenase-homologous genes in deep subseafloor sedimentary metagenomes.</title>
        <authorList>
            <person name="Kawai M."/>
            <person name="Futagami T."/>
            <person name="Toyoda A."/>
            <person name="Takaki Y."/>
            <person name="Nishi S."/>
            <person name="Hori S."/>
            <person name="Arai W."/>
            <person name="Tsubouchi T."/>
            <person name="Morono Y."/>
            <person name="Uchiyama I."/>
            <person name="Ito T."/>
            <person name="Fujiyama A."/>
            <person name="Inagaki F."/>
            <person name="Takami H."/>
        </authorList>
    </citation>
    <scope>NUCLEOTIDE SEQUENCE</scope>
    <source>
        <strain evidence="5">Expedition CK06-06</strain>
    </source>
</reference>
<dbReference type="PANTHER" id="PTHR43178:SF5">
    <property type="entry name" value="LIPOAMIDE ACYLTRANSFERASE COMPONENT OF BRANCHED-CHAIN ALPHA-KETO ACID DEHYDROGENASE COMPLEX, MITOCHONDRIAL"/>
    <property type="match status" value="1"/>
</dbReference>
<dbReference type="InterPro" id="IPR050743">
    <property type="entry name" value="2-oxoacid_DH_E2_comp"/>
</dbReference>
<keyword evidence="2" id="KW-0808">Transferase</keyword>
<dbReference type="GO" id="GO:0005737">
    <property type="term" value="C:cytoplasm"/>
    <property type="evidence" value="ECO:0007669"/>
    <property type="project" value="TreeGrafter"/>
</dbReference>
<evidence type="ECO:0000259" key="4">
    <source>
        <dbReference type="Pfam" id="PF00198"/>
    </source>
</evidence>
<evidence type="ECO:0000313" key="5">
    <source>
        <dbReference type="EMBL" id="GAH59177.1"/>
    </source>
</evidence>
<dbReference type="SUPFAM" id="SSF52777">
    <property type="entry name" value="CoA-dependent acyltransferases"/>
    <property type="match status" value="1"/>
</dbReference>
<proteinExistence type="predicted"/>
<gene>
    <name evidence="5" type="ORF">S03H2_34887</name>
</gene>
<feature type="domain" description="2-oxoacid dehydrogenase acyltransferase catalytic" evidence="4">
    <location>
        <begin position="26"/>
        <end position="137"/>
    </location>
</feature>
<protein>
    <recommendedName>
        <fullName evidence="4">2-oxoacid dehydrogenase acyltransferase catalytic domain-containing protein</fullName>
    </recommendedName>
</protein>
<evidence type="ECO:0000256" key="2">
    <source>
        <dbReference type="ARBA" id="ARBA00022679"/>
    </source>
</evidence>
<feature type="domain" description="2-oxoacid dehydrogenase acyltransferase catalytic" evidence="4">
    <location>
        <begin position="187"/>
        <end position="250"/>
    </location>
</feature>
<dbReference type="AlphaFoldDB" id="X1GPQ6"/>
<dbReference type="Gene3D" id="3.30.559.10">
    <property type="entry name" value="Chloramphenicol acetyltransferase-like domain"/>
    <property type="match status" value="1"/>
</dbReference>
<accession>X1GPQ6</accession>
<comment type="cofactor">
    <cofactor evidence="1">
        <name>(R)-lipoate</name>
        <dbReference type="ChEBI" id="CHEBI:83088"/>
    </cofactor>
</comment>
<dbReference type="EMBL" id="BARU01021311">
    <property type="protein sequence ID" value="GAH59177.1"/>
    <property type="molecule type" value="Genomic_DNA"/>
</dbReference>
<dbReference type="Pfam" id="PF00198">
    <property type="entry name" value="2-oxoacid_dh"/>
    <property type="match status" value="2"/>
</dbReference>
<keyword evidence="3" id="KW-0012">Acyltransferase</keyword>
<dbReference type="GO" id="GO:0016407">
    <property type="term" value="F:acetyltransferase activity"/>
    <property type="evidence" value="ECO:0007669"/>
    <property type="project" value="TreeGrafter"/>
</dbReference>
<sequence length="250" mass="28483">MAKKSTPVKEKFTITRQMLSMYNEIISQLPYVKGLIEIDVTDGRRIIKAYQEKTGERVSFTCWIMKCISEAIMENKIVHAYRIKKREIIIPQEVNFGIMIERETAVGMKVPYMAVIKQIETKSVLEITTEIRKLQVEIIAEKDQLMGDQGFVRKLQMFLFSILPAFIGRPIFKKVSTNKKFVTENSGTVGMTSLGMFGKEVSGWAIHFPTRTVDFALGGIKEKPCIVDGKIVPRDILNLTIYIDHNIVDG</sequence>
<organism evidence="5">
    <name type="scientific">marine sediment metagenome</name>
    <dbReference type="NCBI Taxonomy" id="412755"/>
    <lineage>
        <taxon>unclassified sequences</taxon>
        <taxon>metagenomes</taxon>
        <taxon>ecological metagenomes</taxon>
    </lineage>
</organism>
<name>X1GPQ6_9ZZZZ</name>
<feature type="non-terminal residue" evidence="5">
    <location>
        <position position="250"/>
    </location>
</feature>
<comment type="caution">
    <text evidence="5">The sequence shown here is derived from an EMBL/GenBank/DDBJ whole genome shotgun (WGS) entry which is preliminary data.</text>
</comment>
<dbReference type="InterPro" id="IPR001078">
    <property type="entry name" value="2-oxoacid_DH_actylTfrase"/>
</dbReference>
<evidence type="ECO:0000256" key="3">
    <source>
        <dbReference type="ARBA" id="ARBA00023315"/>
    </source>
</evidence>
<dbReference type="InterPro" id="IPR023213">
    <property type="entry name" value="CAT-like_dom_sf"/>
</dbReference>
<evidence type="ECO:0000256" key="1">
    <source>
        <dbReference type="ARBA" id="ARBA00001938"/>
    </source>
</evidence>